<evidence type="ECO:0000313" key="8">
    <source>
        <dbReference type="EMBL" id="CAH3017039.1"/>
    </source>
</evidence>
<accession>A0ABN8LIS9</accession>
<protein>
    <recommendedName>
        <fullName evidence="10">CUE domain containing 2</fullName>
    </recommendedName>
</protein>
<comment type="similarity">
    <text evidence="3">Belongs to the CUEDC2 family.</text>
</comment>
<evidence type="ECO:0000256" key="5">
    <source>
        <dbReference type="ARBA" id="ARBA00022786"/>
    </source>
</evidence>
<feature type="region of interest" description="Disordered" evidence="7">
    <location>
        <begin position="104"/>
        <end position="142"/>
    </location>
</feature>
<evidence type="ECO:0000256" key="6">
    <source>
        <dbReference type="ARBA" id="ARBA00023242"/>
    </source>
</evidence>
<dbReference type="PANTHER" id="PTHR12493:SF0">
    <property type="entry name" value="CUE DOMAIN-CONTAINING PROTEIN 2"/>
    <property type="match status" value="1"/>
</dbReference>
<feature type="compositionally biased region" description="Basic and acidic residues" evidence="7">
    <location>
        <begin position="110"/>
        <end position="120"/>
    </location>
</feature>
<proteinExistence type="inferred from homology"/>
<keyword evidence="9" id="KW-1185">Reference proteome</keyword>
<keyword evidence="6" id="KW-0539">Nucleus</keyword>
<evidence type="ECO:0000256" key="2">
    <source>
        <dbReference type="ARBA" id="ARBA00004496"/>
    </source>
</evidence>
<evidence type="ECO:0008006" key="10">
    <source>
        <dbReference type="Google" id="ProtNLM"/>
    </source>
</evidence>
<dbReference type="CDD" id="cd14367">
    <property type="entry name" value="CUE_CUED2"/>
    <property type="match status" value="1"/>
</dbReference>
<comment type="caution">
    <text evidence="8">The sequence shown here is derived from an EMBL/GenBank/DDBJ whole genome shotgun (WGS) entry which is preliminary data.</text>
</comment>
<comment type="subcellular location">
    <subcellularLocation>
        <location evidence="2">Cytoplasm</location>
    </subcellularLocation>
    <subcellularLocation>
        <location evidence="1">Nucleus</location>
    </subcellularLocation>
</comment>
<keyword evidence="4" id="KW-0963">Cytoplasm</keyword>
<dbReference type="InterPro" id="IPR039805">
    <property type="entry name" value="CUE_CUED2"/>
</dbReference>
<keyword evidence="5" id="KW-0833">Ubl conjugation pathway</keyword>
<dbReference type="Proteomes" id="UP001159427">
    <property type="component" value="Unassembled WGS sequence"/>
</dbReference>
<reference evidence="8 9" key="1">
    <citation type="submission" date="2022-05" db="EMBL/GenBank/DDBJ databases">
        <authorList>
            <consortium name="Genoscope - CEA"/>
            <person name="William W."/>
        </authorList>
    </citation>
    <scope>NUCLEOTIDE SEQUENCE [LARGE SCALE GENOMIC DNA]</scope>
</reference>
<evidence type="ECO:0000256" key="3">
    <source>
        <dbReference type="ARBA" id="ARBA00006106"/>
    </source>
</evidence>
<sequence>MEETVKQELSVFLHCQISAESLSCIDDIVLGYIVSVLEQLGEDEQFDEEEFAEIMDAYIPGFDTINRACVCSWILGLAEKLVCTRMSSSSNHVEEANTLKNTNSVSLPSRYKEDHQKKSSLDGNSNSSSSDWATSSLNSESRCPSQGIIDNIAETIADDKKKSASEGVSVLAEMFPDACSLDIEHCLTIANGDTESAVQLMLLKSERSTAVGKENTQEILDFSPKTHCPSAKRQELKETEQKHLKEQLMARYGYVDVSQDEKTHQPILQTQDKKKLVRYRDSQVVSTKGERFSWVKQQENEEMKKTYVNLKPARKYRFH</sequence>
<gene>
    <name evidence="8" type="ORF">PEVE_00034705</name>
</gene>
<dbReference type="EMBL" id="CALNXI010000053">
    <property type="protein sequence ID" value="CAH3017039.1"/>
    <property type="molecule type" value="Genomic_DNA"/>
</dbReference>
<evidence type="ECO:0000256" key="1">
    <source>
        <dbReference type="ARBA" id="ARBA00004123"/>
    </source>
</evidence>
<dbReference type="PANTHER" id="PTHR12493">
    <property type="entry name" value="CUE DOMAIN CONTAINING 2"/>
    <property type="match status" value="1"/>
</dbReference>
<feature type="compositionally biased region" description="Low complexity" evidence="7">
    <location>
        <begin position="121"/>
        <end position="139"/>
    </location>
</feature>
<name>A0ABN8LIS9_9CNID</name>
<evidence type="ECO:0000256" key="4">
    <source>
        <dbReference type="ARBA" id="ARBA00022490"/>
    </source>
</evidence>
<organism evidence="8 9">
    <name type="scientific">Porites evermanni</name>
    <dbReference type="NCBI Taxonomy" id="104178"/>
    <lineage>
        <taxon>Eukaryota</taxon>
        <taxon>Metazoa</taxon>
        <taxon>Cnidaria</taxon>
        <taxon>Anthozoa</taxon>
        <taxon>Hexacorallia</taxon>
        <taxon>Scleractinia</taxon>
        <taxon>Fungiina</taxon>
        <taxon>Poritidae</taxon>
        <taxon>Porites</taxon>
    </lineage>
</organism>
<evidence type="ECO:0000313" key="9">
    <source>
        <dbReference type="Proteomes" id="UP001159427"/>
    </source>
</evidence>
<evidence type="ECO:0000256" key="7">
    <source>
        <dbReference type="SAM" id="MobiDB-lite"/>
    </source>
</evidence>